<accession>A0A5B8J5I7</accession>
<organism evidence="3 4">
    <name type="scientific">Qingshengfaniella alkalisoli</name>
    <dbReference type="NCBI Taxonomy" id="2599296"/>
    <lineage>
        <taxon>Bacteria</taxon>
        <taxon>Pseudomonadati</taxon>
        <taxon>Pseudomonadota</taxon>
        <taxon>Alphaproteobacteria</taxon>
        <taxon>Rhodobacterales</taxon>
        <taxon>Paracoccaceae</taxon>
        <taxon>Qingshengfaniella</taxon>
    </lineage>
</organism>
<protein>
    <recommendedName>
        <fullName evidence="5">Lipoprotein</fullName>
    </recommendedName>
</protein>
<feature type="signal peptide" evidence="2">
    <location>
        <begin position="1"/>
        <end position="24"/>
    </location>
</feature>
<reference evidence="3 4" key="1">
    <citation type="submission" date="2019-07" db="EMBL/GenBank/DDBJ databases">
        <title>Litoreibacter alkalisoli sp. nov., isolated from saline-alkaline soil.</title>
        <authorList>
            <person name="Wang S."/>
            <person name="Xu L."/>
            <person name="Xing Y.-T."/>
            <person name="Sun J.-Q."/>
        </authorList>
    </citation>
    <scope>NUCLEOTIDE SEQUENCE [LARGE SCALE GENOMIC DNA]</scope>
    <source>
        <strain evidence="3 4">LN3S51</strain>
    </source>
</reference>
<evidence type="ECO:0000313" key="4">
    <source>
        <dbReference type="Proteomes" id="UP000318483"/>
    </source>
</evidence>
<name>A0A5B8J5I7_9RHOB</name>
<sequence>MTEVSHMMNRIWLLGGALLLAACAGPNLQSQPYNAPPAPTVAPDVYQDPNAISEDGTREDINQRPVPTTDLDTAFDNAMQGM</sequence>
<feature type="region of interest" description="Disordered" evidence="1">
    <location>
        <begin position="28"/>
        <end position="72"/>
    </location>
</feature>
<evidence type="ECO:0000256" key="1">
    <source>
        <dbReference type="SAM" id="MobiDB-lite"/>
    </source>
</evidence>
<proteinExistence type="predicted"/>
<dbReference type="EMBL" id="CP042261">
    <property type="protein sequence ID" value="QDY69757.1"/>
    <property type="molecule type" value="Genomic_DNA"/>
</dbReference>
<evidence type="ECO:0000256" key="2">
    <source>
        <dbReference type="SAM" id="SignalP"/>
    </source>
</evidence>
<dbReference type="KEGG" id="lit:FPZ52_09075"/>
<keyword evidence="4" id="KW-1185">Reference proteome</keyword>
<gene>
    <name evidence="3" type="ORF">FPZ52_09075</name>
</gene>
<evidence type="ECO:0000313" key="3">
    <source>
        <dbReference type="EMBL" id="QDY69757.1"/>
    </source>
</evidence>
<dbReference type="Proteomes" id="UP000318483">
    <property type="component" value="Chromosome"/>
</dbReference>
<dbReference type="AlphaFoldDB" id="A0A5B8J5I7"/>
<evidence type="ECO:0008006" key="5">
    <source>
        <dbReference type="Google" id="ProtNLM"/>
    </source>
</evidence>
<keyword evidence="2" id="KW-0732">Signal</keyword>
<feature type="chain" id="PRO_5022662533" description="Lipoprotein" evidence="2">
    <location>
        <begin position="25"/>
        <end position="82"/>
    </location>
</feature>